<evidence type="ECO:0000313" key="1">
    <source>
        <dbReference type="EMBL" id="GBL88727.1"/>
    </source>
</evidence>
<sequence length="107" mass="12158">MALICKHFLPNFIYVPVDKMGCDSSHDRRSPMDMQRLLFLGISILRPSWIKSHGLVLTWTYGSPLLICKDSLPTLIYVLVDQNDGLGLVLTTPKITCWLICKRFSSC</sequence>
<comment type="caution">
    <text evidence="1">The sequence shown here is derived from an EMBL/GenBank/DDBJ whole genome shotgun (WGS) entry which is preliminary data.</text>
</comment>
<dbReference type="AlphaFoldDB" id="A0A4Y2BAD1"/>
<keyword evidence="2" id="KW-1185">Reference proteome</keyword>
<proteinExistence type="predicted"/>
<organism evidence="1 2">
    <name type="scientific">Araneus ventricosus</name>
    <name type="common">Orbweaver spider</name>
    <name type="synonym">Epeira ventricosa</name>
    <dbReference type="NCBI Taxonomy" id="182803"/>
    <lineage>
        <taxon>Eukaryota</taxon>
        <taxon>Metazoa</taxon>
        <taxon>Ecdysozoa</taxon>
        <taxon>Arthropoda</taxon>
        <taxon>Chelicerata</taxon>
        <taxon>Arachnida</taxon>
        <taxon>Araneae</taxon>
        <taxon>Araneomorphae</taxon>
        <taxon>Entelegynae</taxon>
        <taxon>Araneoidea</taxon>
        <taxon>Araneidae</taxon>
        <taxon>Araneus</taxon>
    </lineage>
</organism>
<gene>
    <name evidence="1" type="ORF">AVEN_195695_1</name>
</gene>
<dbReference type="Proteomes" id="UP000499080">
    <property type="component" value="Unassembled WGS sequence"/>
</dbReference>
<protein>
    <submittedName>
        <fullName evidence="1">Uncharacterized protein</fullName>
    </submittedName>
</protein>
<dbReference type="EMBL" id="BGPR01000061">
    <property type="protein sequence ID" value="GBL88727.1"/>
    <property type="molecule type" value="Genomic_DNA"/>
</dbReference>
<accession>A0A4Y2BAD1</accession>
<name>A0A4Y2BAD1_ARAVE</name>
<evidence type="ECO:0000313" key="2">
    <source>
        <dbReference type="Proteomes" id="UP000499080"/>
    </source>
</evidence>
<reference evidence="1 2" key="1">
    <citation type="journal article" date="2019" name="Sci. Rep.">
        <title>Orb-weaving spider Araneus ventricosus genome elucidates the spidroin gene catalogue.</title>
        <authorList>
            <person name="Kono N."/>
            <person name="Nakamura H."/>
            <person name="Ohtoshi R."/>
            <person name="Moran D.A.P."/>
            <person name="Shinohara A."/>
            <person name="Yoshida Y."/>
            <person name="Fujiwara M."/>
            <person name="Mori M."/>
            <person name="Tomita M."/>
            <person name="Arakawa K."/>
        </authorList>
    </citation>
    <scope>NUCLEOTIDE SEQUENCE [LARGE SCALE GENOMIC DNA]</scope>
</reference>